<evidence type="ECO:0000256" key="10">
    <source>
        <dbReference type="ARBA" id="ARBA00022679"/>
    </source>
</evidence>
<accession>A0A379E9K7</accession>
<comment type="similarity">
    <text evidence="4">Belongs to the peptidase C25 family.</text>
</comment>
<evidence type="ECO:0000256" key="12">
    <source>
        <dbReference type="ARBA" id="ARBA00023026"/>
    </source>
</evidence>
<dbReference type="InterPro" id="IPR017853">
    <property type="entry name" value="GH"/>
</dbReference>
<keyword evidence="11" id="KW-0788">Thiol protease</keyword>
<dbReference type="Gene3D" id="3.20.20.80">
    <property type="entry name" value="Glycosidases"/>
    <property type="match status" value="2"/>
</dbReference>
<evidence type="ECO:0000313" key="17">
    <source>
        <dbReference type="EMBL" id="SUB89373.1"/>
    </source>
</evidence>
<dbReference type="GO" id="GO:0005737">
    <property type="term" value="C:cytoplasm"/>
    <property type="evidence" value="ECO:0007669"/>
    <property type="project" value="UniProtKB-SubCell"/>
</dbReference>
<evidence type="ECO:0000256" key="7">
    <source>
        <dbReference type="ARBA" id="ARBA00022490"/>
    </source>
</evidence>
<dbReference type="SUPFAM" id="SSF51445">
    <property type="entry name" value="(Trans)glycosidases"/>
    <property type="match status" value="1"/>
</dbReference>
<name>A0A379E9K7_9PORP</name>
<dbReference type="AlphaFoldDB" id="A0A379E9K7"/>
<comment type="catalytic activity">
    <reaction evidence="1">
        <text>Transfers a segment of a (1-&gt;4)-alpha-D-glucan to a new position in an acceptor, which may be glucose or a (1-&gt;4)-alpha-D-glucan.</text>
        <dbReference type="EC" id="2.4.1.25"/>
    </reaction>
</comment>
<dbReference type="Pfam" id="PF00686">
    <property type="entry name" value="CBM_20"/>
    <property type="match status" value="2"/>
</dbReference>
<dbReference type="PANTHER" id="PTHR32518">
    <property type="match status" value="1"/>
</dbReference>
<dbReference type="InterPro" id="IPR003385">
    <property type="entry name" value="Glyco_hydro_77"/>
</dbReference>
<keyword evidence="7" id="KW-0963">Cytoplasm</keyword>
<evidence type="ECO:0000256" key="9">
    <source>
        <dbReference type="ARBA" id="ARBA00022676"/>
    </source>
</evidence>
<evidence type="ECO:0000256" key="1">
    <source>
        <dbReference type="ARBA" id="ARBA00000439"/>
    </source>
</evidence>
<dbReference type="GO" id="GO:0008234">
    <property type="term" value="F:cysteine-type peptidase activity"/>
    <property type="evidence" value="ECO:0007669"/>
    <property type="project" value="UniProtKB-KW"/>
</dbReference>
<keyword evidence="10 17" id="KW-0808">Transferase</keyword>
<evidence type="ECO:0000256" key="11">
    <source>
        <dbReference type="ARBA" id="ARBA00022807"/>
    </source>
</evidence>
<keyword evidence="9 17" id="KW-0328">Glycosyltransferase</keyword>
<dbReference type="InterPro" id="IPR002044">
    <property type="entry name" value="CBM20"/>
</dbReference>
<gene>
    <name evidence="17" type="primary">malQ</name>
    <name evidence="17" type="ORF">NCTC11632_01476</name>
</gene>
<organism evidence="17 18">
    <name type="scientific">Porphyromonas macacae</name>
    <dbReference type="NCBI Taxonomy" id="28115"/>
    <lineage>
        <taxon>Bacteria</taxon>
        <taxon>Pseudomonadati</taxon>
        <taxon>Bacteroidota</taxon>
        <taxon>Bacteroidia</taxon>
        <taxon>Bacteroidales</taxon>
        <taxon>Porphyromonadaceae</taxon>
        <taxon>Porphyromonas</taxon>
    </lineage>
</organism>
<sequence>MDITFSIKYRAEWGQKLCITGSIVELGNWDEGEQALQLTANGDDRWEGTVSIDGRRKDFVYYYFVKNERGEVDRREWKRMHHMLITEPVKTLFMDDRWIDRPANAPFYSSSFYDVLFKHEREHYPEVKRTKGGEKMRFQIYAPTVPQNMRLYLSGNTPKLGEWNPQKALEMNYLGKGEWTFTTEIDRLSMNKEIKFKFFISDENKKNIRWETCENRTFKLKPTGKYDVTSLIGLHFEENNYSPHFSGVVIPLFSLRSENDFGIGDFGSLRKAIDWASEAKLHVFQMLPINDTTFTRDIQDSYPYNNISVNAINPIYVDIQALPPLKHPEQQEKFEQRAKGLRNLDRIDYREVYKLKEEYLKLHFKEQSASVIKKRPYINFCMENAEWLIPYQAYCVLRDTHQGTPPSEWPLFTEYDQNTVTKWLELEENKDAALFYSYTQFLLFTQLRAVSEYAAEKSILLKGDIPIGVSPKGMDVWVHPELFNENQQAGAPPDDFSTEGQNWGFPTYNWEEGERNNFKWWKERFRFMSNYFQAFRVDHILGFFRIWEIPTIHRSGLLGHFNPALPYSIEEIEQYGFHFREDMLTIPLIHREDLTSLFGEYVKALIWEGFVIPVPESSFYTLNQFGQKYYEEIDPAHIPGGEKSINALKQLCTEVLFLPDPYKYKKLHPRVALEKRSLLFNRLGAENRQAWRKLDLDFFFNRNNELWKQTALKRLIPMHRSTDMLVCAEDLGMIPPSVPEVLKELQVFSLELERMPKTFTLSGYNDPETFPYYSVCTTSTHDMAPLRLWWEELDKKEQDAYMGRLADVSEDLSEDYPHADKTFHRIIYHNLQSPSMLVILPLSDWMSIDRRLHIQSPAEEQINHPENPHQAWDYRMPISIEKLISEYSDFTKEIVRLLERTNRD</sequence>
<reference evidence="17 18" key="1">
    <citation type="submission" date="2018-06" db="EMBL/GenBank/DDBJ databases">
        <authorList>
            <consortium name="Pathogen Informatics"/>
            <person name="Doyle S."/>
        </authorList>
    </citation>
    <scope>NUCLEOTIDE SEQUENCE [LARGE SCALE GENOMIC DNA]</scope>
    <source>
        <strain evidence="17 18">NCTC11632</strain>
    </source>
</reference>
<dbReference type="Pfam" id="PF02446">
    <property type="entry name" value="Glyco_hydro_77"/>
    <property type="match status" value="1"/>
</dbReference>
<evidence type="ECO:0000256" key="6">
    <source>
        <dbReference type="ARBA" id="ARBA00020295"/>
    </source>
</evidence>
<comment type="similarity">
    <text evidence="3">Belongs to the disproportionating enzyme family.</text>
</comment>
<evidence type="ECO:0000259" key="16">
    <source>
        <dbReference type="PROSITE" id="PS51166"/>
    </source>
</evidence>
<proteinExistence type="inferred from homology"/>
<dbReference type="GO" id="GO:2001070">
    <property type="term" value="F:starch binding"/>
    <property type="evidence" value="ECO:0007669"/>
    <property type="project" value="InterPro"/>
</dbReference>
<dbReference type="SMART" id="SM01065">
    <property type="entry name" value="CBM_2"/>
    <property type="match status" value="2"/>
</dbReference>
<evidence type="ECO:0000313" key="18">
    <source>
        <dbReference type="Proteomes" id="UP000254156"/>
    </source>
</evidence>
<keyword evidence="13" id="KW-0119">Carbohydrate metabolism</keyword>
<dbReference type="Gene3D" id="2.60.40.10">
    <property type="entry name" value="Immunoglobulins"/>
    <property type="match status" value="2"/>
</dbReference>
<feature type="domain" description="CBM20" evidence="16">
    <location>
        <begin position="1"/>
        <end position="105"/>
    </location>
</feature>
<dbReference type="PANTHER" id="PTHR32518:SF3">
    <property type="entry name" value="4-ALPHA-GLUCANOTRANSFERASE"/>
    <property type="match status" value="1"/>
</dbReference>
<keyword evidence="8" id="KW-0645">Protease</keyword>
<evidence type="ECO:0000256" key="8">
    <source>
        <dbReference type="ARBA" id="ARBA00022670"/>
    </source>
</evidence>
<feature type="domain" description="CBM20" evidence="16">
    <location>
        <begin position="128"/>
        <end position="238"/>
    </location>
</feature>
<dbReference type="EC" id="2.4.1.25" evidence="5"/>
<dbReference type="GO" id="GO:0005975">
    <property type="term" value="P:carbohydrate metabolic process"/>
    <property type="evidence" value="ECO:0007669"/>
    <property type="project" value="InterPro"/>
</dbReference>
<dbReference type="Proteomes" id="UP000254156">
    <property type="component" value="Unassembled WGS sequence"/>
</dbReference>
<evidence type="ECO:0000256" key="15">
    <source>
        <dbReference type="ARBA" id="ARBA00031501"/>
    </source>
</evidence>
<keyword evidence="11" id="KW-0378">Hydrolase</keyword>
<evidence type="ECO:0000256" key="2">
    <source>
        <dbReference type="ARBA" id="ARBA00004496"/>
    </source>
</evidence>
<comment type="subcellular location">
    <subcellularLocation>
        <location evidence="2">Cytoplasm</location>
    </subcellularLocation>
</comment>
<protein>
    <recommendedName>
        <fullName evidence="6">4-alpha-glucanotransferase</fullName>
        <ecNumber evidence="5">2.4.1.25</ecNumber>
    </recommendedName>
    <alternativeName>
        <fullName evidence="14">Amylomaltase</fullName>
    </alternativeName>
    <alternativeName>
        <fullName evidence="15">Disproportionating enzyme</fullName>
    </alternativeName>
</protein>
<dbReference type="GO" id="GO:0004134">
    <property type="term" value="F:4-alpha-glucanotransferase activity"/>
    <property type="evidence" value="ECO:0007669"/>
    <property type="project" value="UniProtKB-EC"/>
</dbReference>
<dbReference type="EMBL" id="UGTF01000002">
    <property type="protein sequence ID" value="SUB89373.1"/>
    <property type="molecule type" value="Genomic_DNA"/>
</dbReference>
<evidence type="ECO:0000256" key="4">
    <source>
        <dbReference type="ARBA" id="ARBA00006067"/>
    </source>
</evidence>
<dbReference type="RefSeq" id="WP_025003904.1">
    <property type="nucleotide sequence ID" value="NZ_UGTF01000002.1"/>
</dbReference>
<evidence type="ECO:0000256" key="14">
    <source>
        <dbReference type="ARBA" id="ARBA00031423"/>
    </source>
</evidence>
<evidence type="ECO:0000256" key="5">
    <source>
        <dbReference type="ARBA" id="ARBA00012560"/>
    </source>
</evidence>
<dbReference type="GO" id="GO:0006508">
    <property type="term" value="P:proteolysis"/>
    <property type="evidence" value="ECO:0007669"/>
    <property type="project" value="UniProtKB-KW"/>
</dbReference>
<dbReference type="PROSITE" id="PS51166">
    <property type="entry name" value="CBM20"/>
    <property type="match status" value="2"/>
</dbReference>
<dbReference type="SUPFAM" id="SSF49452">
    <property type="entry name" value="Starch-binding domain-like"/>
    <property type="match status" value="2"/>
</dbReference>
<dbReference type="InterPro" id="IPR013783">
    <property type="entry name" value="Ig-like_fold"/>
</dbReference>
<dbReference type="InterPro" id="IPR013784">
    <property type="entry name" value="Carb-bd-like_fold"/>
</dbReference>
<evidence type="ECO:0000256" key="3">
    <source>
        <dbReference type="ARBA" id="ARBA00005684"/>
    </source>
</evidence>
<keyword evidence="12" id="KW-0843">Virulence</keyword>
<evidence type="ECO:0000256" key="13">
    <source>
        <dbReference type="ARBA" id="ARBA00023277"/>
    </source>
</evidence>